<organism evidence="2 3">
    <name type="scientific">Thermobifida cellulosilytica TB100</name>
    <dbReference type="NCBI Taxonomy" id="665004"/>
    <lineage>
        <taxon>Bacteria</taxon>
        <taxon>Bacillati</taxon>
        <taxon>Actinomycetota</taxon>
        <taxon>Actinomycetes</taxon>
        <taxon>Streptosporangiales</taxon>
        <taxon>Nocardiopsidaceae</taxon>
        <taxon>Thermobifida</taxon>
    </lineage>
</organism>
<reference evidence="3" key="1">
    <citation type="journal article" date="2017" name="Acta Aliment.">
        <title>Plant polysaccharide degrading enzyme system of Thermpbifida cellulosilytica TB100 revealed by de novo genome project data.</title>
        <authorList>
            <person name="Toth A."/>
            <person name="Baka E."/>
            <person name="Luzics S."/>
            <person name="Bata-Vidacs I."/>
            <person name="Nagy I."/>
            <person name="Balint B."/>
            <person name="Herceg R."/>
            <person name="Olasz F."/>
            <person name="Wilk T."/>
            <person name="Nagy T."/>
            <person name="Kriszt B."/>
            <person name="Nagy I."/>
            <person name="Kukolya J."/>
        </authorList>
    </citation>
    <scope>NUCLEOTIDE SEQUENCE [LARGE SCALE GENOMIC DNA]</scope>
    <source>
        <strain evidence="3">TB100</strain>
    </source>
</reference>
<keyword evidence="1" id="KW-0479">Metal-binding</keyword>
<feature type="binding site" evidence="1">
    <location>
        <position position="331"/>
    </location>
    <ligand>
        <name>Zn(2+)</name>
        <dbReference type="ChEBI" id="CHEBI:29105"/>
    </ligand>
</feature>
<gene>
    <name evidence="2" type="ORF">AC529_13885</name>
</gene>
<comment type="caution">
    <text evidence="2">The sequence shown here is derived from an EMBL/GenBank/DDBJ whole genome shotgun (WGS) entry which is preliminary data.</text>
</comment>
<accession>A0A147KFP8</accession>
<sequence length="408" mass="43166">MPIRAGRAAAAAAAAAARLTEPAAVPLGAPPQSLAAGALGIALVHIERARGGDEAAWRSAHAWLQAAARDGVDATDRARLFHGAPALAAVLVCADDESGRYATARSTMTHHVRAVAHRRLDAAFARMDRGALPVFGEYDLLSGLTGIGAVLLRTDPASSALERVLSYLVRLTEPVRVDGCPLPGWWVGHAPHQGDRTGFAGGHANLGMAHGITGPLALLSLALQQGAIVTGQVGAIVRICAWLDSWQQDAPAGAWWPRWITRDEHRARRCTQPGPLRPSWCYGTPAIARAQQLAALATGDLVRQRRAEQVLADCLNDPAQLGQIIDPGLCHGWAGVFQTVWRTARDSHTPVLADCLPRLAEHLITCGASRRGEEAGFLDGDAGLALALRTAARPEPPASDWDACLLIR</sequence>
<dbReference type="SUPFAM" id="SSF158745">
    <property type="entry name" value="LanC-like"/>
    <property type="match status" value="1"/>
</dbReference>
<feature type="binding site" evidence="1">
    <location>
        <position position="281"/>
    </location>
    <ligand>
        <name>Zn(2+)</name>
        <dbReference type="ChEBI" id="CHEBI:29105"/>
    </ligand>
</feature>
<dbReference type="Proteomes" id="UP000074382">
    <property type="component" value="Unassembled WGS sequence"/>
</dbReference>
<evidence type="ECO:0000313" key="2">
    <source>
        <dbReference type="EMBL" id="KUP96136.1"/>
    </source>
</evidence>
<dbReference type="OrthoDB" id="1882482at2"/>
<dbReference type="PRINTS" id="PR01950">
    <property type="entry name" value="LANCSUPER"/>
</dbReference>
<dbReference type="Gene3D" id="1.50.10.20">
    <property type="match status" value="1"/>
</dbReference>
<feature type="binding site" evidence="1">
    <location>
        <position position="330"/>
    </location>
    <ligand>
        <name>Zn(2+)</name>
        <dbReference type="ChEBI" id="CHEBI:29105"/>
    </ligand>
</feature>
<keyword evidence="3" id="KW-1185">Reference proteome</keyword>
<evidence type="ECO:0000313" key="3">
    <source>
        <dbReference type="Proteomes" id="UP000074382"/>
    </source>
</evidence>
<dbReference type="InterPro" id="IPR007822">
    <property type="entry name" value="LANC-like"/>
</dbReference>
<dbReference type="AlphaFoldDB" id="A0A147KFP8"/>
<evidence type="ECO:0000256" key="1">
    <source>
        <dbReference type="PIRSR" id="PIRSR607822-1"/>
    </source>
</evidence>
<dbReference type="RefSeq" id="WP_068757966.1">
    <property type="nucleotide sequence ID" value="NZ_KQ950184.1"/>
</dbReference>
<name>A0A147KFP8_THECS</name>
<proteinExistence type="predicted"/>
<dbReference type="GO" id="GO:0046872">
    <property type="term" value="F:metal ion binding"/>
    <property type="evidence" value="ECO:0007669"/>
    <property type="project" value="UniProtKB-KW"/>
</dbReference>
<dbReference type="InterPro" id="IPR033889">
    <property type="entry name" value="LanC"/>
</dbReference>
<keyword evidence="1" id="KW-0862">Zinc</keyword>
<dbReference type="PRINTS" id="PR01955">
    <property type="entry name" value="LANCFRANKIA"/>
</dbReference>
<dbReference type="GO" id="GO:0031179">
    <property type="term" value="P:peptide modification"/>
    <property type="evidence" value="ECO:0007669"/>
    <property type="project" value="InterPro"/>
</dbReference>
<dbReference type="SMART" id="SM01260">
    <property type="entry name" value="LANC_like"/>
    <property type="match status" value="1"/>
</dbReference>
<protein>
    <submittedName>
        <fullName evidence="2">Lanthionine synthetase</fullName>
    </submittedName>
</protein>
<dbReference type="EMBL" id="LGEM01000099">
    <property type="protein sequence ID" value="KUP96136.1"/>
    <property type="molecule type" value="Genomic_DNA"/>
</dbReference>
<dbReference type="PATRIC" id="fig|665004.4.peg.3420"/>
<dbReference type="STRING" id="665004.AC529_13885"/>
<dbReference type="CDD" id="cd04793">
    <property type="entry name" value="LanC"/>
    <property type="match status" value="1"/>
</dbReference>
<dbReference type="Pfam" id="PF05147">
    <property type="entry name" value="LANC_like"/>
    <property type="match status" value="1"/>
</dbReference>